<protein>
    <submittedName>
        <fullName evidence="1">Uncharacterized protein</fullName>
    </submittedName>
</protein>
<reference evidence="1" key="1">
    <citation type="submission" date="2008-12" db="EMBL/GenBank/DDBJ databases">
        <title>Medicago truncatula full length cdna cloning project.</title>
        <authorList>
            <person name="Moskal W."/>
            <person name="Chan A."/>
            <person name="Cheung F."/>
            <person name="Xiao Y."/>
            <person name="Town C.D."/>
        </authorList>
    </citation>
    <scope>NUCLEOTIDE SEQUENCE</scope>
</reference>
<proteinExistence type="evidence at transcript level"/>
<organism evidence="1">
    <name type="scientific">Medicago truncatula</name>
    <name type="common">Barrel medic</name>
    <name type="synonym">Medicago tribuloides</name>
    <dbReference type="NCBI Taxonomy" id="3880"/>
    <lineage>
        <taxon>Eukaryota</taxon>
        <taxon>Viridiplantae</taxon>
        <taxon>Streptophyta</taxon>
        <taxon>Embryophyta</taxon>
        <taxon>Tracheophyta</taxon>
        <taxon>Spermatophyta</taxon>
        <taxon>Magnoliopsida</taxon>
        <taxon>eudicotyledons</taxon>
        <taxon>Gunneridae</taxon>
        <taxon>Pentapetalae</taxon>
        <taxon>rosids</taxon>
        <taxon>fabids</taxon>
        <taxon>Fabales</taxon>
        <taxon>Fabaceae</taxon>
        <taxon>Papilionoideae</taxon>
        <taxon>50 kb inversion clade</taxon>
        <taxon>NPAAA clade</taxon>
        <taxon>Hologalegina</taxon>
        <taxon>IRL clade</taxon>
        <taxon>Trifolieae</taxon>
        <taxon>Medicago</taxon>
    </lineage>
</organism>
<accession>B7FGA1</accession>
<name>B7FGA1_MEDTR</name>
<dbReference type="EMBL" id="BT051073">
    <property type="protein sequence ID" value="ACJ83739.1"/>
    <property type="molecule type" value="mRNA"/>
</dbReference>
<evidence type="ECO:0000313" key="1">
    <source>
        <dbReference type="EMBL" id="ACJ83739.1"/>
    </source>
</evidence>
<sequence length="11" mass="1435">MHQIHSHLLRY</sequence>